<dbReference type="SUPFAM" id="SSF52540">
    <property type="entry name" value="P-loop containing nucleoside triphosphate hydrolases"/>
    <property type="match status" value="1"/>
</dbReference>
<evidence type="ECO:0000259" key="2">
    <source>
        <dbReference type="Pfam" id="PF01712"/>
    </source>
</evidence>
<dbReference type="InterPro" id="IPR050566">
    <property type="entry name" value="Deoxyribonucleoside_kinase"/>
</dbReference>
<dbReference type="GO" id="GO:0019136">
    <property type="term" value="F:deoxynucleoside kinase activity"/>
    <property type="evidence" value="ECO:0007669"/>
    <property type="project" value="TreeGrafter"/>
</dbReference>
<sequence length="287" mass="33796">MKSNHLGFIWIIALCQVSWSLGLSVFDGSPGRNLSEYEAELREEWEEKIVFPPVNDIINKNRPFVINVEGIVGTGKSTFLSYMKEYPYMDVLPEPVNQWTNLNGTDLLGLVFENPARWSMTQESYVLLTLTQEHLRPYGIIKIMERSPHSAQNVFARQFHEAGQMTEVEFNVLQAWYDFLNDKMDLRSDLTIYLRLDPEVAYKRVLERGRSEEKKLSLDFLQRLHRFHDDWLMHRNTTSFLPSDNILVLDTSRPLEEMERIYKHLGKWIWKSIPKELISYCDQSSQE</sequence>
<keyword evidence="3" id="KW-0418">Kinase</keyword>
<evidence type="ECO:0000313" key="3">
    <source>
        <dbReference type="EMBL" id="ACO15481.1"/>
    </source>
</evidence>
<keyword evidence="1" id="KW-0732">Signal</keyword>
<dbReference type="AlphaFoldDB" id="C1C2H8"/>
<dbReference type="PANTHER" id="PTHR10513:SF24">
    <property type="entry name" value="THYMIDINE KINASE 2, MITOCHONDRIAL"/>
    <property type="match status" value="1"/>
</dbReference>
<proteinExistence type="evidence at transcript level"/>
<protein>
    <submittedName>
        <fullName evidence="3">Deoxynucleoside kinase</fullName>
    </submittedName>
</protein>
<dbReference type="InterPro" id="IPR031314">
    <property type="entry name" value="DNK_dom"/>
</dbReference>
<keyword evidence="3" id="KW-0808">Transferase</keyword>
<dbReference type="Pfam" id="PF01712">
    <property type="entry name" value="dNK"/>
    <property type="match status" value="1"/>
</dbReference>
<feature type="chain" id="PRO_5002907846" evidence="1">
    <location>
        <begin position="21"/>
        <end position="287"/>
    </location>
</feature>
<name>C1C2H8_CALCM</name>
<accession>C1C2H8</accession>
<dbReference type="PANTHER" id="PTHR10513">
    <property type="entry name" value="DEOXYNUCLEOSIDE KINASE"/>
    <property type="match status" value="1"/>
</dbReference>
<reference evidence="3" key="1">
    <citation type="submission" date="2009-03" db="EMBL/GenBank/DDBJ databases">
        <title>Caligus clemensi ESTs and full-length cDNAs.</title>
        <authorList>
            <person name="Yasuike M."/>
            <person name="von Schalburg K."/>
            <person name="Cooper G."/>
            <person name="Leong J."/>
            <person name="Jones S.R.M."/>
            <person name="Koop B.F."/>
        </authorList>
    </citation>
    <scope>NUCLEOTIDE SEQUENCE</scope>
    <source>
        <tissue evidence="3">Whole</tissue>
    </source>
</reference>
<dbReference type="InterPro" id="IPR027417">
    <property type="entry name" value="P-loop_NTPase"/>
</dbReference>
<dbReference type="GO" id="GO:0005739">
    <property type="term" value="C:mitochondrion"/>
    <property type="evidence" value="ECO:0007669"/>
    <property type="project" value="TreeGrafter"/>
</dbReference>
<feature type="domain" description="Deoxynucleoside kinase" evidence="2">
    <location>
        <begin position="66"/>
        <end position="263"/>
    </location>
</feature>
<feature type="signal peptide" evidence="1">
    <location>
        <begin position="1"/>
        <end position="20"/>
    </location>
</feature>
<organism evidence="3">
    <name type="scientific">Caligus clemensi</name>
    <name type="common">Sea louse</name>
    <dbReference type="NCBI Taxonomy" id="344056"/>
    <lineage>
        <taxon>Eukaryota</taxon>
        <taxon>Metazoa</taxon>
        <taxon>Ecdysozoa</taxon>
        <taxon>Arthropoda</taxon>
        <taxon>Crustacea</taxon>
        <taxon>Multicrustacea</taxon>
        <taxon>Hexanauplia</taxon>
        <taxon>Copepoda</taxon>
        <taxon>Siphonostomatoida</taxon>
        <taxon>Caligidae</taxon>
        <taxon>Caligus</taxon>
    </lineage>
</organism>
<dbReference type="Gene3D" id="3.40.50.300">
    <property type="entry name" value="P-loop containing nucleotide triphosphate hydrolases"/>
    <property type="match status" value="1"/>
</dbReference>
<dbReference type="EMBL" id="BT081057">
    <property type="protein sequence ID" value="ACO15481.1"/>
    <property type="molecule type" value="mRNA"/>
</dbReference>
<evidence type="ECO:0000256" key="1">
    <source>
        <dbReference type="SAM" id="SignalP"/>
    </source>
</evidence>
<gene>
    <name evidence="3" type="primary">DNK</name>
</gene>